<dbReference type="CTD" id="20249283"/>
<gene>
    <name evidence="3" type="ORF">LOTGIDRAFT_233494</name>
</gene>
<proteinExistence type="inferred from homology"/>
<dbReference type="KEGG" id="lgi:LOTGIDRAFT_233494"/>
<name>V4ACG1_LOTGI</name>
<feature type="compositionally biased region" description="Polar residues" evidence="2">
    <location>
        <begin position="114"/>
        <end position="128"/>
    </location>
</feature>
<sequence>MPVKIEGDGDCTSPIIPKEIDNLVKGIRDRLCLKSQEKLSKYRSTPYSIIRSPCRENGGSGLCQKCSCKRNNWRSCCCKVKEEDESPHKLLEKLLHEQTLIQEAVRRLTSRMESANSAMSVPMTSQHPTTPPHEKSELFDVGSFSKSSSLSSFSFGTVNCDWFEC</sequence>
<reference evidence="3 4" key="1">
    <citation type="journal article" date="2013" name="Nature">
        <title>Insights into bilaterian evolution from three spiralian genomes.</title>
        <authorList>
            <person name="Simakov O."/>
            <person name="Marletaz F."/>
            <person name="Cho S.J."/>
            <person name="Edsinger-Gonzales E."/>
            <person name="Havlak P."/>
            <person name="Hellsten U."/>
            <person name="Kuo D.H."/>
            <person name="Larsson T."/>
            <person name="Lv J."/>
            <person name="Arendt D."/>
            <person name="Savage R."/>
            <person name="Osoegawa K."/>
            <person name="de Jong P."/>
            <person name="Grimwood J."/>
            <person name="Chapman J.A."/>
            <person name="Shapiro H."/>
            <person name="Aerts A."/>
            <person name="Otillar R.P."/>
            <person name="Terry A.Y."/>
            <person name="Boore J.L."/>
            <person name="Grigoriev I.V."/>
            <person name="Lindberg D.R."/>
            <person name="Seaver E.C."/>
            <person name="Weisblat D.A."/>
            <person name="Putnam N.H."/>
            <person name="Rokhsar D.S."/>
        </authorList>
    </citation>
    <scope>NUCLEOTIDE SEQUENCE [LARGE SCALE GENOMIC DNA]</scope>
</reference>
<evidence type="ECO:0000313" key="4">
    <source>
        <dbReference type="Proteomes" id="UP000030746"/>
    </source>
</evidence>
<feature type="region of interest" description="Disordered" evidence="2">
    <location>
        <begin position="114"/>
        <end position="135"/>
    </location>
</feature>
<dbReference type="HOGENOM" id="CLU_1612689_0_0_1"/>
<dbReference type="EMBL" id="KB202284">
    <property type="protein sequence ID" value="ESO90991.1"/>
    <property type="molecule type" value="Genomic_DNA"/>
</dbReference>
<dbReference type="AlphaFoldDB" id="V4ACG1"/>
<organism evidence="3 4">
    <name type="scientific">Lottia gigantea</name>
    <name type="common">Giant owl limpet</name>
    <dbReference type="NCBI Taxonomy" id="225164"/>
    <lineage>
        <taxon>Eukaryota</taxon>
        <taxon>Metazoa</taxon>
        <taxon>Spiralia</taxon>
        <taxon>Lophotrochozoa</taxon>
        <taxon>Mollusca</taxon>
        <taxon>Gastropoda</taxon>
        <taxon>Patellogastropoda</taxon>
        <taxon>Lottioidea</taxon>
        <taxon>Lottiidae</taxon>
        <taxon>Lottia</taxon>
    </lineage>
</organism>
<accession>V4ACG1</accession>
<dbReference type="Proteomes" id="UP000030746">
    <property type="component" value="Unassembled WGS sequence"/>
</dbReference>
<dbReference type="Pfam" id="PF05350">
    <property type="entry name" value="GSK-3_bind"/>
    <property type="match status" value="1"/>
</dbReference>
<dbReference type="GeneID" id="20249283"/>
<dbReference type="RefSeq" id="XP_009058262.1">
    <property type="nucleotide sequence ID" value="XM_009060014.1"/>
</dbReference>
<dbReference type="InterPro" id="IPR008014">
    <property type="entry name" value="GSK3-bd"/>
</dbReference>
<protein>
    <submittedName>
        <fullName evidence="3">Uncharacterized protein</fullName>
    </submittedName>
</protein>
<evidence type="ECO:0000256" key="2">
    <source>
        <dbReference type="SAM" id="MobiDB-lite"/>
    </source>
</evidence>
<comment type="similarity">
    <text evidence="1">Belongs to the GSK-3-binding protein family.</text>
</comment>
<keyword evidence="4" id="KW-1185">Reference proteome</keyword>
<evidence type="ECO:0000313" key="3">
    <source>
        <dbReference type="EMBL" id="ESO90991.1"/>
    </source>
</evidence>
<dbReference type="OrthoDB" id="6381246at2759"/>
<evidence type="ECO:0000256" key="1">
    <source>
        <dbReference type="ARBA" id="ARBA00010422"/>
    </source>
</evidence>
<dbReference type="OMA" id="DENDPHI"/>